<sequence length="111" mass="12461">MHPVVCISACHEATNATPEAPPTKIYAFSARFSARKELRISKNNYYIQHQELSANLVGLHEPFAYASRQDLRFSTGCSLSMVDAADERQWRGSNALGQILTAVQDLITHYY</sequence>
<protein>
    <submittedName>
        <fullName evidence="1">Uncharacterized protein</fullName>
    </submittedName>
</protein>
<reference evidence="1" key="2">
    <citation type="submission" date="2022-06" db="UniProtKB">
        <authorList>
            <consortium name="EnsemblMetazoa"/>
        </authorList>
    </citation>
    <scope>IDENTIFICATION</scope>
    <source>
        <strain evidence="1">PS312</strain>
    </source>
</reference>
<accession>A0A8R1Z6X9</accession>
<organism evidence="1 2">
    <name type="scientific">Pristionchus pacificus</name>
    <name type="common">Parasitic nematode worm</name>
    <dbReference type="NCBI Taxonomy" id="54126"/>
    <lineage>
        <taxon>Eukaryota</taxon>
        <taxon>Metazoa</taxon>
        <taxon>Ecdysozoa</taxon>
        <taxon>Nematoda</taxon>
        <taxon>Chromadorea</taxon>
        <taxon>Rhabditida</taxon>
        <taxon>Rhabditina</taxon>
        <taxon>Diplogasteromorpha</taxon>
        <taxon>Diplogasteroidea</taxon>
        <taxon>Neodiplogasteridae</taxon>
        <taxon>Pristionchus</taxon>
    </lineage>
</organism>
<keyword evidence="2" id="KW-1185">Reference proteome</keyword>
<evidence type="ECO:0000313" key="1">
    <source>
        <dbReference type="EnsemblMetazoa" id="PPA44364.1"/>
    </source>
</evidence>
<evidence type="ECO:0000313" key="2">
    <source>
        <dbReference type="Proteomes" id="UP000005239"/>
    </source>
</evidence>
<gene>
    <name evidence="1" type="primary">WBGene00282733</name>
</gene>
<dbReference type="EnsemblMetazoa" id="PPA44364.1">
    <property type="protein sequence ID" value="PPA44364.1"/>
    <property type="gene ID" value="WBGene00282733"/>
</dbReference>
<dbReference type="Proteomes" id="UP000005239">
    <property type="component" value="Unassembled WGS sequence"/>
</dbReference>
<proteinExistence type="predicted"/>
<name>A0A2A6BPY1_PRIPA</name>
<accession>A0A2A6BPY1</accession>
<reference evidence="2" key="1">
    <citation type="journal article" date="2008" name="Nat. Genet.">
        <title>The Pristionchus pacificus genome provides a unique perspective on nematode lifestyle and parasitism.</title>
        <authorList>
            <person name="Dieterich C."/>
            <person name="Clifton S.W."/>
            <person name="Schuster L.N."/>
            <person name="Chinwalla A."/>
            <person name="Delehaunty K."/>
            <person name="Dinkelacker I."/>
            <person name="Fulton L."/>
            <person name="Fulton R."/>
            <person name="Godfrey J."/>
            <person name="Minx P."/>
            <person name="Mitreva M."/>
            <person name="Roeseler W."/>
            <person name="Tian H."/>
            <person name="Witte H."/>
            <person name="Yang S.P."/>
            <person name="Wilson R.K."/>
            <person name="Sommer R.J."/>
        </authorList>
    </citation>
    <scope>NUCLEOTIDE SEQUENCE [LARGE SCALE GENOMIC DNA]</scope>
    <source>
        <strain evidence="2">PS312</strain>
    </source>
</reference>
<dbReference type="AlphaFoldDB" id="A0A2A6BPY1"/>